<evidence type="ECO:0000313" key="3">
    <source>
        <dbReference type="EMBL" id="MFC5382710.1"/>
    </source>
</evidence>
<dbReference type="InterPro" id="IPR029058">
    <property type="entry name" value="AB_hydrolase_fold"/>
</dbReference>
<dbReference type="Pfam" id="PF00561">
    <property type="entry name" value="Abhydrolase_1"/>
    <property type="match status" value="1"/>
</dbReference>
<reference evidence="4" key="1">
    <citation type="journal article" date="2019" name="Int. J. Syst. Evol. Microbiol.">
        <title>The Global Catalogue of Microorganisms (GCM) 10K type strain sequencing project: providing services to taxonomists for standard genome sequencing and annotation.</title>
        <authorList>
            <consortium name="The Broad Institute Genomics Platform"/>
            <consortium name="The Broad Institute Genome Sequencing Center for Infectious Disease"/>
            <person name="Wu L."/>
            <person name="Ma J."/>
        </authorList>
    </citation>
    <scope>NUCLEOTIDE SEQUENCE [LARGE SCALE GENOMIC DNA]</scope>
    <source>
        <strain evidence="4">CCUG 43114</strain>
    </source>
</reference>
<dbReference type="Gene3D" id="3.40.50.1820">
    <property type="entry name" value="alpha/beta hydrolase"/>
    <property type="match status" value="1"/>
</dbReference>
<feature type="domain" description="AB hydrolase-1" evidence="2">
    <location>
        <begin position="37"/>
        <end position="156"/>
    </location>
</feature>
<dbReference type="PRINTS" id="PR00111">
    <property type="entry name" value="ABHYDROLASE"/>
</dbReference>
<dbReference type="GO" id="GO:0016787">
    <property type="term" value="F:hydrolase activity"/>
    <property type="evidence" value="ECO:0007669"/>
    <property type="project" value="UniProtKB-KW"/>
</dbReference>
<organism evidence="3 4">
    <name type="scientific">Aquipuribacter nitratireducens</name>
    <dbReference type="NCBI Taxonomy" id="650104"/>
    <lineage>
        <taxon>Bacteria</taxon>
        <taxon>Bacillati</taxon>
        <taxon>Actinomycetota</taxon>
        <taxon>Actinomycetes</taxon>
        <taxon>Micrococcales</taxon>
        <taxon>Intrasporangiaceae</taxon>
        <taxon>Aquipuribacter</taxon>
    </lineage>
</organism>
<dbReference type="Proteomes" id="UP001596122">
    <property type="component" value="Unassembled WGS sequence"/>
</dbReference>
<name>A0ABW0GTX3_9MICO</name>
<dbReference type="RefSeq" id="WP_340270421.1">
    <property type="nucleotide sequence ID" value="NZ_JBBEOG010000006.1"/>
</dbReference>
<dbReference type="InterPro" id="IPR000639">
    <property type="entry name" value="Epox_hydrolase-like"/>
</dbReference>
<evidence type="ECO:0000259" key="2">
    <source>
        <dbReference type="Pfam" id="PF00561"/>
    </source>
</evidence>
<sequence length="315" mass="34461">MAGDDVSGTGRPTEHERVVDADGVRLVVTEAGPSDGPAVLLLHGFPDSRRSWRHLVPALAGAGYRVLAPDLRGYGDSDAPADVDAYRLSRLRADVVAVLDDRGVRQAAVVGHDWGSVLGWSFAAAHPDRTAALVAVSVGHPRARAAGGPAQLVRGLYVWLFLVPGLAERLLPRRSWWALRRGGWDGAHPGDDPDLQRQLADLSRPGRLTAALAWYRANIRLPWRLPRGATTGPRPDAAVTGRPARRHEVTCPVMGVWSTRDPALVERQMTASRRHVAGTWRYEKLVGVDHWVPSHAPRSLARLVLDFLRSERYVP</sequence>
<evidence type="ECO:0000313" key="4">
    <source>
        <dbReference type="Proteomes" id="UP001596122"/>
    </source>
</evidence>
<dbReference type="InterPro" id="IPR000073">
    <property type="entry name" value="AB_hydrolase_1"/>
</dbReference>
<gene>
    <name evidence="3" type="ORF">ACFPJ6_18240</name>
</gene>
<dbReference type="PRINTS" id="PR00412">
    <property type="entry name" value="EPOXHYDRLASE"/>
</dbReference>
<dbReference type="EMBL" id="JBHSLD010000028">
    <property type="protein sequence ID" value="MFC5382710.1"/>
    <property type="molecule type" value="Genomic_DNA"/>
</dbReference>
<dbReference type="PANTHER" id="PTHR43329">
    <property type="entry name" value="EPOXIDE HYDROLASE"/>
    <property type="match status" value="1"/>
</dbReference>
<dbReference type="SUPFAM" id="SSF53474">
    <property type="entry name" value="alpha/beta-Hydrolases"/>
    <property type="match status" value="1"/>
</dbReference>
<keyword evidence="1 3" id="KW-0378">Hydrolase</keyword>
<evidence type="ECO:0000256" key="1">
    <source>
        <dbReference type="ARBA" id="ARBA00022801"/>
    </source>
</evidence>
<comment type="caution">
    <text evidence="3">The sequence shown here is derived from an EMBL/GenBank/DDBJ whole genome shotgun (WGS) entry which is preliminary data.</text>
</comment>
<accession>A0ABW0GTX3</accession>
<proteinExistence type="predicted"/>
<keyword evidence="4" id="KW-1185">Reference proteome</keyword>
<protein>
    <submittedName>
        <fullName evidence="3">Alpha/beta fold hydrolase</fullName>
    </submittedName>
</protein>